<evidence type="ECO:0000313" key="1">
    <source>
        <dbReference type="EMBL" id="GAH36015.1"/>
    </source>
</evidence>
<dbReference type="EMBL" id="BARU01005414">
    <property type="protein sequence ID" value="GAH36015.1"/>
    <property type="molecule type" value="Genomic_DNA"/>
</dbReference>
<accession>X1FU24</accession>
<proteinExistence type="predicted"/>
<reference evidence="1" key="1">
    <citation type="journal article" date="2014" name="Front. Microbiol.">
        <title>High frequency of phylogenetically diverse reductive dehalogenase-homologous genes in deep subseafloor sedimentary metagenomes.</title>
        <authorList>
            <person name="Kawai M."/>
            <person name="Futagami T."/>
            <person name="Toyoda A."/>
            <person name="Takaki Y."/>
            <person name="Nishi S."/>
            <person name="Hori S."/>
            <person name="Arai W."/>
            <person name="Tsubouchi T."/>
            <person name="Morono Y."/>
            <person name="Uchiyama I."/>
            <person name="Ito T."/>
            <person name="Fujiyama A."/>
            <person name="Inagaki F."/>
            <person name="Takami H."/>
        </authorList>
    </citation>
    <scope>NUCLEOTIDE SEQUENCE</scope>
    <source>
        <strain evidence="1">Expedition CK06-06</strain>
    </source>
</reference>
<organism evidence="1">
    <name type="scientific">marine sediment metagenome</name>
    <dbReference type="NCBI Taxonomy" id="412755"/>
    <lineage>
        <taxon>unclassified sequences</taxon>
        <taxon>metagenomes</taxon>
        <taxon>ecological metagenomes</taxon>
    </lineage>
</organism>
<gene>
    <name evidence="1" type="ORF">S03H2_10534</name>
</gene>
<name>X1FU24_9ZZZZ</name>
<protein>
    <submittedName>
        <fullName evidence="1">Uncharacterized protein</fullName>
    </submittedName>
</protein>
<comment type="caution">
    <text evidence="1">The sequence shown here is derived from an EMBL/GenBank/DDBJ whole genome shotgun (WGS) entry which is preliminary data.</text>
</comment>
<sequence length="41" mass="4606">MIIYYGSYSTTDGKEYLIGYKEGEANTGDVIIKEIKKEGEV</sequence>
<dbReference type="AlphaFoldDB" id="X1FU24"/>